<dbReference type="PROSITE" id="PS50111">
    <property type="entry name" value="CHEMOTAXIS_TRANSDUC_2"/>
    <property type="match status" value="1"/>
</dbReference>
<feature type="coiled-coil region" evidence="4">
    <location>
        <begin position="722"/>
        <end position="749"/>
    </location>
</feature>
<comment type="similarity">
    <text evidence="2">Belongs to the methyl-accepting chemotaxis (MCP) protein family.</text>
</comment>
<keyword evidence="4" id="KW-0175">Coiled coil</keyword>
<feature type="domain" description="HAMP" evidence="8">
    <location>
        <begin position="322"/>
        <end position="369"/>
    </location>
</feature>
<dbReference type="PANTHER" id="PTHR32089">
    <property type="entry name" value="METHYL-ACCEPTING CHEMOTAXIS PROTEIN MCPB"/>
    <property type="match status" value="1"/>
</dbReference>
<protein>
    <submittedName>
        <fullName evidence="9">Methyl-accepting chemotaxis protein</fullName>
    </submittedName>
</protein>
<organism evidence="9 10">
    <name type="scientific">Halobaculum lipolyticum</name>
    <dbReference type="NCBI Taxonomy" id="3032001"/>
    <lineage>
        <taxon>Archaea</taxon>
        <taxon>Methanobacteriati</taxon>
        <taxon>Methanobacteriota</taxon>
        <taxon>Stenosarchaea group</taxon>
        <taxon>Halobacteria</taxon>
        <taxon>Halobacteriales</taxon>
        <taxon>Haloferacaceae</taxon>
        <taxon>Halobaculum</taxon>
    </lineage>
</organism>
<feature type="region of interest" description="Disordered" evidence="5">
    <location>
        <begin position="750"/>
        <end position="808"/>
    </location>
</feature>
<dbReference type="PRINTS" id="PR00260">
    <property type="entry name" value="CHEMTRNSDUCR"/>
</dbReference>
<feature type="transmembrane region" description="Helical" evidence="6">
    <location>
        <begin position="26"/>
        <end position="46"/>
    </location>
</feature>
<dbReference type="CDD" id="cd18774">
    <property type="entry name" value="PDC2_HK_sensor"/>
    <property type="match status" value="1"/>
</dbReference>
<evidence type="ECO:0000313" key="10">
    <source>
        <dbReference type="Proteomes" id="UP001596461"/>
    </source>
</evidence>
<dbReference type="Gene3D" id="6.10.250.1910">
    <property type="match status" value="1"/>
</dbReference>
<keyword evidence="10" id="KW-1185">Reference proteome</keyword>
<evidence type="ECO:0000259" key="7">
    <source>
        <dbReference type="PROSITE" id="PS50111"/>
    </source>
</evidence>
<evidence type="ECO:0000256" key="6">
    <source>
        <dbReference type="SAM" id="Phobius"/>
    </source>
</evidence>
<evidence type="ECO:0000256" key="3">
    <source>
        <dbReference type="PROSITE-ProRule" id="PRU00284"/>
    </source>
</evidence>
<accession>A0ABD5WGC3</accession>
<dbReference type="PROSITE" id="PS50885">
    <property type="entry name" value="HAMP"/>
    <property type="match status" value="2"/>
</dbReference>
<dbReference type="InterPro" id="IPR004090">
    <property type="entry name" value="Chemotax_Me-accpt_rcpt"/>
</dbReference>
<reference evidence="9 10" key="1">
    <citation type="journal article" date="2019" name="Int. J. Syst. Evol. Microbiol.">
        <title>The Global Catalogue of Microorganisms (GCM) 10K type strain sequencing project: providing services to taxonomists for standard genome sequencing and annotation.</title>
        <authorList>
            <consortium name="The Broad Institute Genomics Platform"/>
            <consortium name="The Broad Institute Genome Sequencing Center for Infectious Disease"/>
            <person name="Wu L."/>
            <person name="Ma J."/>
        </authorList>
    </citation>
    <scope>NUCLEOTIDE SEQUENCE [LARGE SCALE GENOMIC DNA]</scope>
    <source>
        <strain evidence="9 10">DT31</strain>
    </source>
</reference>
<dbReference type="SMART" id="SM00304">
    <property type="entry name" value="HAMP"/>
    <property type="match status" value="2"/>
</dbReference>
<keyword evidence="6" id="KW-0472">Membrane</keyword>
<keyword evidence="1 3" id="KW-0807">Transducer</keyword>
<dbReference type="Pfam" id="PF00672">
    <property type="entry name" value="HAMP"/>
    <property type="match status" value="2"/>
</dbReference>
<evidence type="ECO:0000256" key="4">
    <source>
        <dbReference type="SAM" id="Coils"/>
    </source>
</evidence>
<dbReference type="Pfam" id="PF00015">
    <property type="entry name" value="MCPsignal"/>
    <property type="match status" value="1"/>
</dbReference>
<dbReference type="SUPFAM" id="SSF158472">
    <property type="entry name" value="HAMP domain-like"/>
    <property type="match status" value="1"/>
</dbReference>
<keyword evidence="6" id="KW-0812">Transmembrane</keyword>
<keyword evidence="6" id="KW-1133">Transmembrane helix</keyword>
<feature type="coiled-coil region" evidence="4">
    <location>
        <begin position="361"/>
        <end position="402"/>
    </location>
</feature>
<dbReference type="GeneID" id="81125458"/>
<evidence type="ECO:0000313" key="9">
    <source>
        <dbReference type="EMBL" id="MFC7070842.1"/>
    </source>
</evidence>
<dbReference type="InterPro" id="IPR003660">
    <property type="entry name" value="HAMP_dom"/>
</dbReference>
<dbReference type="PANTHER" id="PTHR32089:SF112">
    <property type="entry name" value="LYSOZYME-LIKE PROTEIN-RELATED"/>
    <property type="match status" value="1"/>
</dbReference>
<evidence type="ECO:0000256" key="5">
    <source>
        <dbReference type="SAM" id="MobiDB-lite"/>
    </source>
</evidence>
<feature type="compositionally biased region" description="Low complexity" evidence="5">
    <location>
        <begin position="755"/>
        <end position="781"/>
    </location>
</feature>
<dbReference type="EMBL" id="JBHTAH010000014">
    <property type="protein sequence ID" value="MFC7070842.1"/>
    <property type="molecule type" value="Genomic_DNA"/>
</dbReference>
<dbReference type="CDD" id="cd06225">
    <property type="entry name" value="HAMP"/>
    <property type="match status" value="2"/>
</dbReference>
<comment type="caution">
    <text evidence="9">The sequence shown here is derived from an EMBL/GenBank/DDBJ whole genome shotgun (WGS) entry which is preliminary data.</text>
</comment>
<name>A0ABD5WGC3_9EURY</name>
<evidence type="ECO:0000256" key="2">
    <source>
        <dbReference type="ARBA" id="ARBA00029447"/>
    </source>
</evidence>
<dbReference type="SMART" id="SM00283">
    <property type="entry name" value="MA"/>
    <property type="match status" value="1"/>
</dbReference>
<feature type="transmembrane region" description="Helical" evidence="6">
    <location>
        <begin position="297"/>
        <end position="316"/>
    </location>
</feature>
<dbReference type="SUPFAM" id="SSF58104">
    <property type="entry name" value="Methyl-accepting chemotaxis protein (MCP) signaling domain"/>
    <property type="match status" value="1"/>
</dbReference>
<dbReference type="GO" id="GO:0007165">
    <property type="term" value="P:signal transduction"/>
    <property type="evidence" value="ECO:0007669"/>
    <property type="project" value="UniProtKB-KW"/>
</dbReference>
<evidence type="ECO:0000259" key="8">
    <source>
        <dbReference type="PROSITE" id="PS50885"/>
    </source>
</evidence>
<sequence length="808" mass="83738">MTDASGSGVGSRLVPDAIRRGIVRKFATVLLVLVLATGAVGAYTVATTTADLQENVDGELKTVTALQAGDLADWTSERQTAVRMISEYQDVREDNEAQLRPVFMSELRALPNDVHAIHYVDTEAGEVLASSDPDSDGTSLASAGLAWAPETVPASADRAAISTVYRTNDGRMIGFVSAVPSSPTRAVVLVADVQQIAEGFRMPIEGGFTRVIGPDGTVLMADDQGAMGRAYLGADGTEFQRALDGNEVVTDDAAVEDALQEELIVSYTRVPGTRWVVASHAPADEAYALATGVRTNILLLIATALAGFVLAGVVIAKPTGDALNDLSDRAHALGAGDLDVSVSTGRIDEIGTLYGAFGDMRDDLADRIEQARTERERAAEARADAEALADSLERRADEYGDAMARCADGDLTVRLDEDADAEALAEIAVAFNRMVDDLEDTVGTVREFADEADDRATAVAAGADQIESASGSVSGAMTEVAAASDEQAERLDEMSGEMSGLSATVEEIAATAADVSGLSAEAAEGADEAGDAAEDALEAFATVADHTERTASEVERVAEEMEAITDVVDLIDGIAEQTNLLALNASIEAARAGEEGDGFAVVASEVKSLAEETSEATDDIADRIETLREASASAAADMEATETVVDEGADVVEEALDAVESVDERVADTNDAVASIDTATDDQAATTEEVVTMAEEVADIGERTSEEIDDAAAAAEEQTAAVSEVSDSAERLSERVEELRGLVARFEVDADAGGDADATGAARPTETGDDATPGDADPGVAMTDGDGFEFGEARGGPVDPVEGDGRGN</sequence>
<feature type="domain" description="HAMP" evidence="8">
    <location>
        <begin position="390"/>
        <end position="443"/>
    </location>
</feature>
<dbReference type="RefSeq" id="WP_284030619.1">
    <property type="nucleotide sequence ID" value="NZ_CP126154.1"/>
</dbReference>
<feature type="domain" description="Methyl-accepting transducer" evidence="7">
    <location>
        <begin position="462"/>
        <end position="698"/>
    </location>
</feature>
<dbReference type="AlphaFoldDB" id="A0ABD5WGC3"/>
<dbReference type="Gene3D" id="1.10.287.950">
    <property type="entry name" value="Methyl-accepting chemotaxis protein"/>
    <property type="match status" value="1"/>
</dbReference>
<evidence type="ECO:0000256" key="1">
    <source>
        <dbReference type="ARBA" id="ARBA00023224"/>
    </source>
</evidence>
<dbReference type="InterPro" id="IPR004089">
    <property type="entry name" value="MCPsignal_dom"/>
</dbReference>
<dbReference type="Proteomes" id="UP001596461">
    <property type="component" value="Unassembled WGS sequence"/>
</dbReference>
<gene>
    <name evidence="9" type="ORF">ACFQL9_14420</name>
</gene>
<proteinExistence type="inferred from homology"/>
<dbReference type="CDD" id="cd11386">
    <property type="entry name" value="MCP_signal"/>
    <property type="match status" value="1"/>
</dbReference>